<evidence type="ECO:0000256" key="8">
    <source>
        <dbReference type="PROSITE-ProRule" id="PRU00779"/>
    </source>
</evidence>
<evidence type="ECO:0000256" key="2">
    <source>
        <dbReference type="ARBA" id="ARBA00007806"/>
    </source>
</evidence>
<dbReference type="Gene3D" id="4.10.110.10">
    <property type="entry name" value="Spasmolytic Protein, domain 1"/>
    <property type="match status" value="2"/>
</dbReference>
<evidence type="ECO:0000256" key="5">
    <source>
        <dbReference type="ARBA" id="ARBA00023157"/>
    </source>
</evidence>
<feature type="domain" description="P-type" evidence="11">
    <location>
        <begin position="23"/>
        <end position="73"/>
    </location>
</feature>
<dbReference type="Pfam" id="PF21365">
    <property type="entry name" value="Glyco_hydro_31_3rd"/>
    <property type="match status" value="1"/>
</dbReference>
<gene>
    <name evidence="12" type="ORF">ODALV1_LOCUS17499</name>
</gene>
<dbReference type="Proteomes" id="UP001642540">
    <property type="component" value="Unassembled WGS sequence"/>
</dbReference>
<dbReference type="CDD" id="cd06602">
    <property type="entry name" value="GH31_MGAM_SI_GAA"/>
    <property type="match status" value="1"/>
</dbReference>
<dbReference type="SUPFAM" id="SSF51011">
    <property type="entry name" value="Glycosyl hydrolase domain"/>
    <property type="match status" value="1"/>
</dbReference>
<dbReference type="CDD" id="cd00111">
    <property type="entry name" value="Trefoil"/>
    <property type="match status" value="1"/>
</dbReference>
<dbReference type="PANTHER" id="PTHR22762">
    <property type="entry name" value="ALPHA-GLUCOSIDASE"/>
    <property type="match status" value="1"/>
</dbReference>
<dbReference type="Gene3D" id="2.60.40.1760">
    <property type="entry name" value="glycosyl hydrolase (family 31)"/>
    <property type="match status" value="1"/>
</dbReference>
<dbReference type="SUPFAM" id="SSF51445">
    <property type="entry name" value="(Trans)glycosidases"/>
    <property type="match status" value="1"/>
</dbReference>
<feature type="signal peptide" evidence="10">
    <location>
        <begin position="1"/>
        <end position="20"/>
    </location>
</feature>
<dbReference type="PROSITE" id="PS51448">
    <property type="entry name" value="P_TREFOIL_2"/>
    <property type="match status" value="2"/>
</dbReference>
<dbReference type="InterPro" id="IPR000519">
    <property type="entry name" value="P_trefoil_dom"/>
</dbReference>
<dbReference type="SUPFAM" id="SSF74650">
    <property type="entry name" value="Galactose mutarotase-like"/>
    <property type="match status" value="1"/>
</dbReference>
<evidence type="ECO:0000256" key="10">
    <source>
        <dbReference type="SAM" id="SignalP"/>
    </source>
</evidence>
<dbReference type="InterPro" id="IPR030458">
    <property type="entry name" value="Glyco_hydro_31_AS"/>
</dbReference>
<keyword evidence="6" id="KW-0325">Glycoprotein</keyword>
<name>A0ABP1R0T9_9HEXA</name>
<sequence>MKFLVLISALAVFLAPAARAQGHGCEANIEDSLKQDCYPGEGASEESCRARDCVWCPVAEPNPDNIPWCFVYEADGSTPGPLPGFGCEENYLPGEDRVDCAPGEPTNEILCRNKNCTWCPYEEDGVTPWCYIPGTPSVGGYYMVGEPITITNGLRVNLIKAVANESFTFALENRPNPKAWEGEAETLTLDAEFQSNYRLRVKIYNTTSRFEVPLNVQAPTGGNQNPLYEIQFENDPLFSFKVVRKSTGTVLFDSSAGQFIFAEQYLTMSWAPASENVYGIGENEQKSFKHDFSQNITWALWGRDQPPSFTANMYGVQPYYTVLENDGNAHSVAVVNANAQQFSMNSGPVIKYITTGGVLDFYFFLGPTPENTVQQYTEAVGRPQLPPYWALGFQLCRYGYNNIENMKAAVDRTAQYGIPHDVQYGDIDIMHKALDFTYSRENFPGLPDYVKELKTKGIKFMTILDPCISIGEDPEEYRPLKLGNEMDVWVKKVDGSPVVGRVWPQDPVYFPDYSKNATKEWWKILIREFHDLLEYDGLWIDMNEPANFVDGDIDGGCTQNSLNNPPFVPRIQGNYLPSKTICGDHVQEAGNHYDVHSLYGWFQSEPTLTGTREGSGKRALVLSRSTFLGSGHWVAHWLGDNWSKWDNLHFSIIGILQYNQFGVPFAGSDICGFIGSSNAELCQRWMELGAFYPFSRNHNGIDYVDQDPGAWGAAIAESSKNALLVRYTLLPYLYTLFFRSVTEGNTVARALWHEFPQDPATRNIDRQFMWGSGLLISAVLDEGSTSVDAYLPNARLYNYFDGAEEATKADSITIPTPLDKINLHVRGGNVLPTQEPAINTEISRNNPFGLIVALDEEGAASGSLYFDDGDSIGTIENEEYFLADFAVASNTLTSTVVKNGYAEMSQKKLTTVRLLGAGTVGAVTVNGAAITSFTTLPSGEVLITSLDLNPTTPITITWA</sequence>
<feature type="domain" description="P-type" evidence="11">
    <location>
        <begin position="85"/>
        <end position="134"/>
    </location>
</feature>
<dbReference type="InterPro" id="IPR017853">
    <property type="entry name" value="GH"/>
</dbReference>
<feature type="chain" id="PRO_5046219784" description="P-type domain-containing protein" evidence="10">
    <location>
        <begin position="21"/>
        <end position="959"/>
    </location>
</feature>
<dbReference type="SMART" id="SM00018">
    <property type="entry name" value="PD"/>
    <property type="match status" value="2"/>
</dbReference>
<dbReference type="EMBL" id="CAXLJM020000053">
    <property type="protein sequence ID" value="CAL8117029.1"/>
    <property type="molecule type" value="Genomic_DNA"/>
</dbReference>
<evidence type="ECO:0000259" key="11">
    <source>
        <dbReference type="PROSITE" id="PS51448"/>
    </source>
</evidence>
<dbReference type="PROSITE" id="PS00129">
    <property type="entry name" value="GLYCOSYL_HYDROL_F31_1"/>
    <property type="match status" value="1"/>
</dbReference>
<keyword evidence="5" id="KW-1015">Disulfide bond</keyword>
<keyword evidence="7 9" id="KW-0326">Glycosidase</keyword>
<proteinExistence type="inferred from homology"/>
<organism evidence="12 13">
    <name type="scientific">Orchesella dallaii</name>
    <dbReference type="NCBI Taxonomy" id="48710"/>
    <lineage>
        <taxon>Eukaryota</taxon>
        <taxon>Metazoa</taxon>
        <taxon>Ecdysozoa</taxon>
        <taxon>Arthropoda</taxon>
        <taxon>Hexapoda</taxon>
        <taxon>Collembola</taxon>
        <taxon>Entomobryomorpha</taxon>
        <taxon>Entomobryoidea</taxon>
        <taxon>Orchesellidae</taxon>
        <taxon>Orchesellinae</taxon>
        <taxon>Orchesella</taxon>
    </lineage>
</organism>
<comment type="similarity">
    <text evidence="2 9">Belongs to the glycosyl hydrolase 31 family.</text>
</comment>
<dbReference type="InterPro" id="IPR013780">
    <property type="entry name" value="Glyco_hydro_b"/>
</dbReference>
<comment type="caution">
    <text evidence="8">Lacks conserved residue(s) required for the propagation of feature annotation.</text>
</comment>
<evidence type="ECO:0000313" key="12">
    <source>
        <dbReference type="EMBL" id="CAL8117029.1"/>
    </source>
</evidence>
<reference evidence="12 13" key="1">
    <citation type="submission" date="2024-08" db="EMBL/GenBank/DDBJ databases">
        <authorList>
            <person name="Cucini C."/>
            <person name="Frati F."/>
        </authorList>
    </citation>
    <scope>NUCLEOTIDE SEQUENCE [LARGE SCALE GENOMIC DNA]</scope>
</reference>
<dbReference type="InterPro" id="IPR000322">
    <property type="entry name" value="Glyco_hydro_31_TIM"/>
</dbReference>
<evidence type="ECO:0000256" key="3">
    <source>
        <dbReference type="ARBA" id="ARBA00022801"/>
    </source>
</evidence>
<keyword evidence="4" id="KW-0472">Membrane</keyword>
<evidence type="ECO:0000256" key="7">
    <source>
        <dbReference type="ARBA" id="ARBA00023295"/>
    </source>
</evidence>
<dbReference type="InterPro" id="IPR048395">
    <property type="entry name" value="Glyco_hydro_31_C"/>
</dbReference>
<comment type="subcellular location">
    <subcellularLocation>
        <location evidence="1">Membrane</location>
    </subcellularLocation>
</comment>
<dbReference type="Gene3D" id="3.20.20.80">
    <property type="entry name" value="Glycosidases"/>
    <property type="match status" value="1"/>
</dbReference>
<dbReference type="PANTHER" id="PTHR22762:SF133">
    <property type="entry name" value="P-TYPE DOMAIN-CONTAINING PROTEIN"/>
    <property type="match status" value="1"/>
</dbReference>
<keyword evidence="13" id="KW-1185">Reference proteome</keyword>
<dbReference type="InterPro" id="IPR011013">
    <property type="entry name" value="Gal_mutarotase_sf_dom"/>
</dbReference>
<dbReference type="InterPro" id="IPR044913">
    <property type="entry name" value="P_trefoil_dom_sf"/>
</dbReference>
<keyword evidence="10" id="KW-0732">Signal</keyword>
<dbReference type="SUPFAM" id="SSF57492">
    <property type="entry name" value="Trefoil"/>
    <property type="match status" value="2"/>
</dbReference>
<comment type="caution">
    <text evidence="12">The sequence shown here is derived from an EMBL/GenBank/DDBJ whole genome shotgun (WGS) entry which is preliminary data.</text>
</comment>
<keyword evidence="3 9" id="KW-0378">Hydrolase</keyword>
<dbReference type="Gene3D" id="2.60.40.1180">
    <property type="entry name" value="Golgi alpha-mannosidase II"/>
    <property type="match status" value="2"/>
</dbReference>
<evidence type="ECO:0000256" key="4">
    <source>
        <dbReference type="ARBA" id="ARBA00023136"/>
    </source>
</evidence>
<dbReference type="CDD" id="cd14752">
    <property type="entry name" value="GH31_N"/>
    <property type="match status" value="1"/>
</dbReference>
<dbReference type="Pfam" id="PF01055">
    <property type="entry name" value="Glyco_hydro_31_2nd"/>
    <property type="match status" value="1"/>
</dbReference>
<accession>A0ABP1R0T9</accession>
<dbReference type="Pfam" id="PF00088">
    <property type="entry name" value="Trefoil"/>
    <property type="match status" value="2"/>
</dbReference>
<evidence type="ECO:0000256" key="6">
    <source>
        <dbReference type="ARBA" id="ARBA00023180"/>
    </source>
</evidence>
<evidence type="ECO:0000256" key="9">
    <source>
        <dbReference type="RuleBase" id="RU361185"/>
    </source>
</evidence>
<evidence type="ECO:0000256" key="1">
    <source>
        <dbReference type="ARBA" id="ARBA00004370"/>
    </source>
</evidence>
<evidence type="ECO:0000313" key="13">
    <source>
        <dbReference type="Proteomes" id="UP001642540"/>
    </source>
</evidence>
<protein>
    <recommendedName>
        <fullName evidence="11">P-type domain-containing protein</fullName>
    </recommendedName>
</protein>